<evidence type="ECO:0000256" key="3">
    <source>
        <dbReference type="ARBA" id="ARBA00022801"/>
    </source>
</evidence>
<dbReference type="InParanoid" id="A0A074Y255"/>
<dbReference type="SMART" id="SM00849">
    <property type="entry name" value="Lactamase_B"/>
    <property type="match status" value="1"/>
</dbReference>
<proteinExistence type="inferred from homology"/>
<feature type="domain" description="Metallo-beta-lactamase" evidence="5">
    <location>
        <begin position="45"/>
        <end position="271"/>
    </location>
</feature>
<evidence type="ECO:0000313" key="6">
    <source>
        <dbReference type="EMBL" id="KEQ91790.1"/>
    </source>
</evidence>
<dbReference type="CDD" id="cd07730">
    <property type="entry name" value="metallo-hydrolase-like_MBL-fold"/>
    <property type="match status" value="1"/>
</dbReference>
<dbReference type="InterPro" id="IPR001279">
    <property type="entry name" value="Metallo-B-lactamas"/>
</dbReference>
<dbReference type="EMBL" id="KL584775">
    <property type="protein sequence ID" value="KEQ91790.1"/>
    <property type="molecule type" value="Genomic_DNA"/>
</dbReference>
<dbReference type="RefSeq" id="XP_013340318.1">
    <property type="nucleotide sequence ID" value="XM_013484864.1"/>
</dbReference>
<comment type="similarity">
    <text evidence="1">Belongs to the metallo-beta-lactamase superfamily.</text>
</comment>
<evidence type="ECO:0000256" key="1">
    <source>
        <dbReference type="ARBA" id="ARBA00007749"/>
    </source>
</evidence>
<dbReference type="InterPro" id="IPR036866">
    <property type="entry name" value="RibonucZ/Hydroxyglut_hydro"/>
</dbReference>
<keyword evidence="7" id="KW-1185">Reference proteome</keyword>
<dbReference type="InterPro" id="IPR051013">
    <property type="entry name" value="MBL_superfamily_lactonases"/>
</dbReference>
<evidence type="ECO:0000256" key="2">
    <source>
        <dbReference type="ARBA" id="ARBA00022723"/>
    </source>
</evidence>
<dbReference type="PANTHER" id="PTHR42978">
    <property type="entry name" value="QUORUM-QUENCHING LACTONASE YTNP-RELATED-RELATED"/>
    <property type="match status" value="1"/>
</dbReference>
<keyword evidence="4" id="KW-0862">Zinc</keyword>
<dbReference type="HOGENOM" id="CLU_030571_1_0_1"/>
<dbReference type="Pfam" id="PF00753">
    <property type="entry name" value="Lactamase_B"/>
    <property type="match status" value="1"/>
</dbReference>
<gene>
    <name evidence="6" type="ORF">AUEXF2481DRAFT_111853</name>
</gene>
<dbReference type="STRING" id="1043005.A0A074Y255"/>
<reference evidence="6 7" key="1">
    <citation type="journal article" date="2014" name="BMC Genomics">
        <title>Genome sequencing of four Aureobasidium pullulans varieties: biotechnological potential, stress tolerance, and description of new species.</title>
        <authorList>
            <person name="Gostin Ar C."/>
            <person name="Ohm R.A."/>
            <person name="Kogej T."/>
            <person name="Sonjak S."/>
            <person name="Turk M."/>
            <person name="Zajc J."/>
            <person name="Zalar P."/>
            <person name="Grube M."/>
            <person name="Sun H."/>
            <person name="Han J."/>
            <person name="Sharma A."/>
            <person name="Chiniquy J."/>
            <person name="Ngan C.Y."/>
            <person name="Lipzen A."/>
            <person name="Barry K."/>
            <person name="Grigoriev I.V."/>
            <person name="Gunde-Cimerman N."/>
        </authorList>
    </citation>
    <scope>NUCLEOTIDE SEQUENCE [LARGE SCALE GENOMIC DNA]</scope>
    <source>
        <strain evidence="6 7">EXF-2481</strain>
    </source>
</reference>
<dbReference type="GO" id="GO:0016787">
    <property type="term" value="F:hydrolase activity"/>
    <property type="evidence" value="ECO:0007669"/>
    <property type="project" value="UniProtKB-KW"/>
</dbReference>
<dbReference type="GeneID" id="25361896"/>
<dbReference type="OMA" id="AYTPGYP"/>
<dbReference type="Gene3D" id="3.60.15.10">
    <property type="entry name" value="Ribonuclease Z/Hydroxyacylglutathione hydrolase-like"/>
    <property type="match status" value="1"/>
</dbReference>
<evidence type="ECO:0000256" key="4">
    <source>
        <dbReference type="ARBA" id="ARBA00022833"/>
    </source>
</evidence>
<dbReference type="AlphaFoldDB" id="A0A074Y255"/>
<accession>A0A074Y255</accession>
<evidence type="ECO:0000313" key="7">
    <source>
        <dbReference type="Proteomes" id="UP000030641"/>
    </source>
</evidence>
<dbReference type="GO" id="GO:0046872">
    <property type="term" value="F:metal ion binding"/>
    <property type="evidence" value="ECO:0007669"/>
    <property type="project" value="UniProtKB-KW"/>
</dbReference>
<dbReference type="PANTHER" id="PTHR42978:SF5">
    <property type="entry name" value="METALLO-BETA-LACTAMASE DOMAIN-CONTAINING PROTEIN"/>
    <property type="match status" value="1"/>
</dbReference>
<keyword evidence="2" id="KW-0479">Metal-binding</keyword>
<dbReference type="OrthoDB" id="10250730at2759"/>
<protein>
    <recommendedName>
        <fullName evidence="5">Metallo-beta-lactamase domain-containing protein</fullName>
    </recommendedName>
</protein>
<organism evidence="6 7">
    <name type="scientific">Aureobasidium subglaciale (strain EXF-2481)</name>
    <name type="common">Aureobasidium pullulans var. subglaciale</name>
    <dbReference type="NCBI Taxonomy" id="1043005"/>
    <lineage>
        <taxon>Eukaryota</taxon>
        <taxon>Fungi</taxon>
        <taxon>Dikarya</taxon>
        <taxon>Ascomycota</taxon>
        <taxon>Pezizomycotina</taxon>
        <taxon>Dothideomycetes</taxon>
        <taxon>Dothideomycetidae</taxon>
        <taxon>Dothideales</taxon>
        <taxon>Saccotheciaceae</taxon>
        <taxon>Aureobasidium</taxon>
    </lineage>
</organism>
<sequence>MPPIDIPESDQTIEVFAIDNGTTLDVPAGTFIKPVYKGSERFHYPAFVYLLKHSSGNVLFDLGIRKDWTNLPPHKVEGAQKNGWNITTGENIADILAEHGVAIKAVVWSHPHLDHVGDMSTFSKDTTLVTGRSFKTDFMPGYPHNPSSGFWDSDVNGRPVHSIDFEDGLKIGNFDAHDYFGDGSLYLLDTPGHMKSHMCGLARVLSEPSRFVFMGGDIAHHAGQLRPSKYRPLSTIRPQLRVVDLESANGAIQQIAEDESRTPFYRPSPGVHHDVEALETSLDAVRRFDADDRVMILLAHDESLRQRLDFFPNSLSKCFDKATHDEIRWGFLEDFQKKA</sequence>
<dbReference type="SUPFAM" id="SSF56281">
    <property type="entry name" value="Metallo-hydrolase/oxidoreductase"/>
    <property type="match status" value="1"/>
</dbReference>
<evidence type="ECO:0000259" key="5">
    <source>
        <dbReference type="SMART" id="SM00849"/>
    </source>
</evidence>
<name>A0A074Y255_AURSE</name>
<keyword evidence="3" id="KW-0378">Hydrolase</keyword>
<dbReference type="Proteomes" id="UP000030641">
    <property type="component" value="Unassembled WGS sequence"/>
</dbReference>